<proteinExistence type="predicted"/>
<accession>A0ACC2U372</accession>
<dbReference type="Proteomes" id="UP001165960">
    <property type="component" value="Unassembled WGS sequence"/>
</dbReference>
<comment type="caution">
    <text evidence="1">The sequence shown here is derived from an EMBL/GenBank/DDBJ whole genome shotgun (WGS) entry which is preliminary data.</text>
</comment>
<organism evidence="1 2">
    <name type="scientific">Entomophthora muscae</name>
    <dbReference type="NCBI Taxonomy" id="34485"/>
    <lineage>
        <taxon>Eukaryota</taxon>
        <taxon>Fungi</taxon>
        <taxon>Fungi incertae sedis</taxon>
        <taxon>Zoopagomycota</taxon>
        <taxon>Entomophthoromycotina</taxon>
        <taxon>Entomophthoromycetes</taxon>
        <taxon>Entomophthorales</taxon>
        <taxon>Entomophthoraceae</taxon>
        <taxon>Entomophthora</taxon>
    </lineage>
</organism>
<evidence type="ECO:0000313" key="1">
    <source>
        <dbReference type="EMBL" id="KAJ9081253.1"/>
    </source>
</evidence>
<keyword evidence="2" id="KW-1185">Reference proteome</keyword>
<gene>
    <name evidence="1" type="ORF">DSO57_1016637</name>
</gene>
<reference evidence="1" key="1">
    <citation type="submission" date="2022-04" db="EMBL/GenBank/DDBJ databases">
        <title>Genome of the entomopathogenic fungus Entomophthora muscae.</title>
        <authorList>
            <person name="Elya C."/>
            <person name="Lovett B.R."/>
            <person name="Lee E."/>
            <person name="Macias A.M."/>
            <person name="Hajek A.E."/>
            <person name="De Bivort B.L."/>
            <person name="Kasson M.T."/>
            <person name="De Fine Licht H.H."/>
            <person name="Stajich J.E."/>
        </authorList>
    </citation>
    <scope>NUCLEOTIDE SEQUENCE</scope>
    <source>
        <strain evidence="1">Berkeley</strain>
    </source>
</reference>
<name>A0ACC2U372_9FUNG</name>
<protein>
    <submittedName>
        <fullName evidence="1">Uncharacterized protein</fullName>
    </submittedName>
</protein>
<dbReference type="EMBL" id="QTSX02001488">
    <property type="protein sequence ID" value="KAJ9081253.1"/>
    <property type="molecule type" value="Genomic_DNA"/>
</dbReference>
<evidence type="ECO:0000313" key="2">
    <source>
        <dbReference type="Proteomes" id="UP001165960"/>
    </source>
</evidence>
<sequence length="134" mass="14443">MKFAPLTKVTTSRQHKVSHMPALMEPKAPPPIKSVPLTSGVDPKRTSWLVVATVPCWILLVPSLSSHSSLALDGILVGLPARMRGKLSKFSSSLTKSLPCNNISLFSPEPDSTVLHEEDTLGFPLSVKRISSTS</sequence>